<accession>A0A183MSK9</accession>
<evidence type="ECO:0000313" key="2">
    <source>
        <dbReference type="Proteomes" id="UP000277204"/>
    </source>
</evidence>
<keyword evidence="2" id="KW-1185">Reference proteome</keyword>
<organism evidence="1 2">
    <name type="scientific">Schistosoma margrebowiei</name>
    <dbReference type="NCBI Taxonomy" id="48269"/>
    <lineage>
        <taxon>Eukaryota</taxon>
        <taxon>Metazoa</taxon>
        <taxon>Spiralia</taxon>
        <taxon>Lophotrochozoa</taxon>
        <taxon>Platyhelminthes</taxon>
        <taxon>Trematoda</taxon>
        <taxon>Digenea</taxon>
        <taxon>Strigeidida</taxon>
        <taxon>Schistosomatoidea</taxon>
        <taxon>Schistosomatidae</taxon>
        <taxon>Schistosoma</taxon>
    </lineage>
</organism>
<dbReference type="AlphaFoldDB" id="A0A183MSK9"/>
<name>A0A183MSK9_9TREM</name>
<reference evidence="1 2" key="1">
    <citation type="submission" date="2018-11" db="EMBL/GenBank/DDBJ databases">
        <authorList>
            <consortium name="Pathogen Informatics"/>
        </authorList>
    </citation>
    <scope>NUCLEOTIDE SEQUENCE [LARGE SCALE GENOMIC DNA]</scope>
    <source>
        <strain evidence="1 2">Zambia</strain>
    </source>
</reference>
<dbReference type="STRING" id="48269.A0A183MSK9"/>
<dbReference type="EMBL" id="UZAI01017832">
    <property type="protein sequence ID" value="VDP30172.1"/>
    <property type="molecule type" value="Genomic_DNA"/>
</dbReference>
<sequence length="68" mass="8031">MAEKTPETSWHPQPSTFWLNKEDEPFSISEDLEYHSHLLAWDCQQEKLAITLIPHQSKEKPYESQGDF</sequence>
<evidence type="ECO:0000313" key="1">
    <source>
        <dbReference type="EMBL" id="VDP30172.1"/>
    </source>
</evidence>
<gene>
    <name evidence="1" type="ORF">SMRZ_LOCUS19034</name>
</gene>
<proteinExistence type="predicted"/>
<protein>
    <submittedName>
        <fullName evidence="1">Uncharacterized protein</fullName>
    </submittedName>
</protein>
<dbReference type="Proteomes" id="UP000277204">
    <property type="component" value="Unassembled WGS sequence"/>
</dbReference>